<dbReference type="RefSeq" id="WP_005398315.1">
    <property type="nucleotide sequence ID" value="NZ_JABCMA010000054.1"/>
</dbReference>
<gene>
    <name evidence="2" type="ORF">HKB35_23350</name>
</gene>
<dbReference type="InterPro" id="IPR008962">
    <property type="entry name" value="PapD-like_sf"/>
</dbReference>
<dbReference type="SUPFAM" id="SSF49354">
    <property type="entry name" value="PapD-like"/>
    <property type="match status" value="1"/>
</dbReference>
<organism evidence="2 3">
    <name type="scientific">Vibrio alginolyticus</name>
    <dbReference type="NCBI Taxonomy" id="663"/>
    <lineage>
        <taxon>Bacteria</taxon>
        <taxon>Pseudomonadati</taxon>
        <taxon>Pseudomonadota</taxon>
        <taxon>Gammaproteobacteria</taxon>
        <taxon>Vibrionales</taxon>
        <taxon>Vibrionaceae</taxon>
        <taxon>Vibrio</taxon>
    </lineage>
</organism>
<dbReference type="AlphaFoldDB" id="A0A7Y0N1M6"/>
<name>A0A7Y0N1M6_VIBAL</name>
<dbReference type="Proteomes" id="UP000565155">
    <property type="component" value="Unassembled WGS sequence"/>
</dbReference>
<protein>
    <submittedName>
        <fullName evidence="2">Molecular chaperone</fullName>
    </submittedName>
</protein>
<evidence type="ECO:0000313" key="2">
    <source>
        <dbReference type="EMBL" id="NMR76544.1"/>
    </source>
</evidence>
<comment type="caution">
    <text evidence="2">The sequence shown here is derived from an EMBL/GenBank/DDBJ whole genome shotgun (WGS) entry which is preliminary data.</text>
</comment>
<proteinExistence type="predicted"/>
<dbReference type="InterPro" id="IPR016147">
    <property type="entry name" value="Pili_assmbl_chaperone_N"/>
</dbReference>
<dbReference type="PANTHER" id="PTHR30251">
    <property type="entry name" value="PILUS ASSEMBLY CHAPERONE"/>
    <property type="match status" value="1"/>
</dbReference>
<evidence type="ECO:0000313" key="3">
    <source>
        <dbReference type="Proteomes" id="UP000565155"/>
    </source>
</evidence>
<evidence type="ECO:0000259" key="1">
    <source>
        <dbReference type="Pfam" id="PF00345"/>
    </source>
</evidence>
<dbReference type="GO" id="GO:0071555">
    <property type="term" value="P:cell wall organization"/>
    <property type="evidence" value="ECO:0007669"/>
    <property type="project" value="InterPro"/>
</dbReference>
<dbReference type="GO" id="GO:0030288">
    <property type="term" value="C:outer membrane-bounded periplasmic space"/>
    <property type="evidence" value="ECO:0007669"/>
    <property type="project" value="InterPro"/>
</dbReference>
<feature type="domain" description="Pili assembly chaperone N-terminal" evidence="1">
    <location>
        <begin position="20"/>
        <end position="139"/>
    </location>
</feature>
<sequence>MQWRLLAGVMVCFIYTKAFGITLSPTVIELNTDHQLTSQLVVSNNSTKTLALEANVRRLTFAPDGTFETSSSPNEDILVFPPAAMLAPGKRQTFRIQWLSKVALDVSQSYFIRFSTANIDRKSTQVEKVNGLSTGINLKIHYNALLHVHSSSLQPDVKLHIGEHGSLTLTNSGNRFTFTSLLRFDSLHGDFNQVVLETLGEQFVPPHSTITVHSSSNQLPVGVYHGYEN</sequence>
<reference evidence="2 3" key="1">
    <citation type="submission" date="2020-04" db="EMBL/GenBank/DDBJ databases">
        <title>Whole-genome sequencing of Vibrio spp. from China reveals different genetic environments of blaCTX-M-14 among diverse lineages.</title>
        <authorList>
            <person name="Zheng Z."/>
            <person name="Ye L."/>
            <person name="Chen S."/>
        </authorList>
    </citation>
    <scope>NUCLEOTIDE SEQUENCE [LARGE SCALE GENOMIC DNA]</scope>
    <source>
        <strain evidence="2 3">Vb1636</strain>
    </source>
</reference>
<dbReference type="PANTHER" id="PTHR30251:SF4">
    <property type="entry name" value="SLR1668 PROTEIN"/>
    <property type="match status" value="1"/>
</dbReference>
<dbReference type="InterPro" id="IPR050643">
    <property type="entry name" value="Periplasmic_pilus_chap"/>
</dbReference>
<dbReference type="InterPro" id="IPR013783">
    <property type="entry name" value="Ig-like_fold"/>
</dbReference>
<dbReference type="Gene3D" id="2.60.40.10">
    <property type="entry name" value="Immunoglobulins"/>
    <property type="match status" value="1"/>
</dbReference>
<accession>A0A7Y0N1M6</accession>
<dbReference type="Pfam" id="PF00345">
    <property type="entry name" value="PapD_N"/>
    <property type="match status" value="1"/>
</dbReference>
<dbReference type="EMBL" id="JABCMA010000054">
    <property type="protein sequence ID" value="NMR76544.1"/>
    <property type="molecule type" value="Genomic_DNA"/>
</dbReference>